<dbReference type="PROSITE" id="PS51371">
    <property type="entry name" value="CBS"/>
    <property type="match status" value="2"/>
</dbReference>
<keyword evidence="7 9" id="KW-0129">CBS domain</keyword>
<dbReference type="InterPro" id="IPR000644">
    <property type="entry name" value="CBS_dom"/>
</dbReference>
<protein>
    <submittedName>
        <fullName evidence="14">HlyC/CorC family transporter</fullName>
    </submittedName>
</protein>
<gene>
    <name evidence="14" type="ORF">IAB98_01250</name>
</gene>
<feature type="transmembrane region" description="Helical" evidence="11">
    <location>
        <begin position="103"/>
        <end position="123"/>
    </location>
</feature>
<evidence type="ECO:0000256" key="3">
    <source>
        <dbReference type="ARBA" id="ARBA00022475"/>
    </source>
</evidence>
<evidence type="ECO:0000313" key="14">
    <source>
        <dbReference type="EMBL" id="HIR92032.1"/>
    </source>
</evidence>
<dbReference type="InterPro" id="IPR036318">
    <property type="entry name" value="FAD-bd_PCMH-like_sf"/>
</dbReference>
<evidence type="ECO:0000256" key="6">
    <source>
        <dbReference type="ARBA" id="ARBA00022989"/>
    </source>
</evidence>
<dbReference type="InterPro" id="IPR046342">
    <property type="entry name" value="CBS_dom_sf"/>
</dbReference>
<dbReference type="InterPro" id="IPR051676">
    <property type="entry name" value="UPF0053_domain"/>
</dbReference>
<dbReference type="Gene3D" id="3.10.580.10">
    <property type="entry name" value="CBS-domain"/>
    <property type="match status" value="1"/>
</dbReference>
<evidence type="ECO:0000259" key="13">
    <source>
        <dbReference type="PROSITE" id="PS51846"/>
    </source>
</evidence>
<evidence type="ECO:0000256" key="10">
    <source>
        <dbReference type="PROSITE-ProRule" id="PRU01193"/>
    </source>
</evidence>
<dbReference type="InterPro" id="IPR044751">
    <property type="entry name" value="Ion_transp-like_CBS"/>
</dbReference>
<dbReference type="Pfam" id="PF00571">
    <property type="entry name" value="CBS"/>
    <property type="match status" value="2"/>
</dbReference>
<sequence>MMQPILLLIVLIFLNATFASAEIAVLSMNETRLKRMAEEGNSRAKRLFSLTRQPARFLATIQVAITLAGLLQSAFAAENFADPLVKALVEAGVTVPENILKSVSIVVITLVLAYFNLVFGELVPKRVAMKKSESLALGMSGILYWVSRIFAPLVWLLTASTNLILKLMGLSPEEEEDAVTEEEIRMLLAEGKEQGNIQAEETKIIQNVFEFDDISVKEICTHRREAVTLRQEDSLEEWAQVIRANRHTYYPISGESRDDIVGVLDTRDYFRLKEITWENVWDKCVEPAFFVPESMKANRLFQQMRERRNYFAVLIDEYGGMSGIVTVHDLMEALVGELDEEGEEEKPLEIQELEENQWLIQGWADLKEAARTLEVKLPTEECDTFSGYVCGVIGRVPRNGEEFSCETPELQIQVHGVENHMITSATVVKRPDEGKSPESRQ</sequence>
<proteinExistence type="inferred from homology"/>
<evidence type="ECO:0000256" key="7">
    <source>
        <dbReference type="ARBA" id="ARBA00023122"/>
    </source>
</evidence>
<keyword evidence="3" id="KW-1003">Cell membrane</keyword>
<feature type="domain" description="CNNM transmembrane" evidence="13">
    <location>
        <begin position="1"/>
        <end position="201"/>
    </location>
</feature>
<dbReference type="InterPro" id="IPR005170">
    <property type="entry name" value="Transptr-assoc_dom"/>
</dbReference>
<evidence type="ECO:0000256" key="9">
    <source>
        <dbReference type="PROSITE-ProRule" id="PRU00703"/>
    </source>
</evidence>
<dbReference type="SMART" id="SM01091">
    <property type="entry name" value="CorC_HlyC"/>
    <property type="match status" value="1"/>
</dbReference>
<evidence type="ECO:0000259" key="12">
    <source>
        <dbReference type="PROSITE" id="PS51371"/>
    </source>
</evidence>
<reference evidence="14" key="1">
    <citation type="submission" date="2020-10" db="EMBL/GenBank/DDBJ databases">
        <authorList>
            <person name="Gilroy R."/>
        </authorList>
    </citation>
    <scope>NUCLEOTIDE SEQUENCE</scope>
    <source>
        <strain evidence="14">ChiSxjej1B13-7041</strain>
    </source>
</reference>
<keyword evidence="6 10" id="KW-1133">Transmembrane helix</keyword>
<evidence type="ECO:0000256" key="2">
    <source>
        <dbReference type="ARBA" id="ARBA00006337"/>
    </source>
</evidence>
<dbReference type="InterPro" id="IPR002550">
    <property type="entry name" value="CNNM"/>
</dbReference>
<dbReference type="PANTHER" id="PTHR43099">
    <property type="entry name" value="UPF0053 PROTEIN YRKA"/>
    <property type="match status" value="1"/>
</dbReference>
<dbReference type="Gene3D" id="3.30.465.10">
    <property type="match status" value="1"/>
</dbReference>
<name>A0A9D1EI11_9FIRM</name>
<evidence type="ECO:0000256" key="4">
    <source>
        <dbReference type="ARBA" id="ARBA00022692"/>
    </source>
</evidence>
<keyword evidence="8 10" id="KW-0472">Membrane</keyword>
<evidence type="ECO:0000256" key="11">
    <source>
        <dbReference type="SAM" id="Phobius"/>
    </source>
</evidence>
<dbReference type="PROSITE" id="PS51846">
    <property type="entry name" value="CNNM"/>
    <property type="match status" value="1"/>
</dbReference>
<feature type="transmembrane region" description="Helical" evidence="11">
    <location>
        <begin position="135"/>
        <end position="157"/>
    </location>
</feature>
<dbReference type="PANTHER" id="PTHR43099:SF2">
    <property type="entry name" value="UPF0053 PROTEIN YRKA"/>
    <property type="match status" value="1"/>
</dbReference>
<dbReference type="InterPro" id="IPR016169">
    <property type="entry name" value="FAD-bd_PCMH_sub2"/>
</dbReference>
<dbReference type="SUPFAM" id="SSF54631">
    <property type="entry name" value="CBS-domain pair"/>
    <property type="match status" value="1"/>
</dbReference>
<dbReference type="CDD" id="cd04590">
    <property type="entry name" value="CBS_pair_CorC_HlyC_assoc"/>
    <property type="match status" value="1"/>
</dbReference>
<feature type="domain" description="CBS" evidence="12">
    <location>
        <begin position="222"/>
        <end position="283"/>
    </location>
</feature>
<keyword evidence="5" id="KW-0677">Repeat</keyword>
<comment type="similarity">
    <text evidence="2">Belongs to the UPF0053 family.</text>
</comment>
<feature type="domain" description="CBS" evidence="12">
    <location>
        <begin position="284"/>
        <end position="340"/>
    </location>
</feature>
<evidence type="ECO:0000313" key="15">
    <source>
        <dbReference type="Proteomes" id="UP000886841"/>
    </source>
</evidence>
<accession>A0A9D1EI11</accession>
<keyword evidence="4 10" id="KW-0812">Transmembrane</keyword>
<dbReference type="AlphaFoldDB" id="A0A9D1EI11"/>
<dbReference type="Pfam" id="PF01595">
    <property type="entry name" value="CNNM"/>
    <property type="match status" value="1"/>
</dbReference>
<dbReference type="GO" id="GO:0050660">
    <property type="term" value="F:flavin adenine dinucleotide binding"/>
    <property type="evidence" value="ECO:0007669"/>
    <property type="project" value="InterPro"/>
</dbReference>
<comment type="subcellular location">
    <subcellularLocation>
        <location evidence="1">Cell membrane</location>
        <topology evidence="1">Multi-pass membrane protein</topology>
    </subcellularLocation>
</comment>
<comment type="caution">
    <text evidence="14">The sequence shown here is derived from an EMBL/GenBank/DDBJ whole genome shotgun (WGS) entry which is preliminary data.</text>
</comment>
<reference evidence="14" key="2">
    <citation type="journal article" date="2021" name="PeerJ">
        <title>Extensive microbial diversity within the chicken gut microbiome revealed by metagenomics and culture.</title>
        <authorList>
            <person name="Gilroy R."/>
            <person name="Ravi A."/>
            <person name="Getino M."/>
            <person name="Pursley I."/>
            <person name="Horton D.L."/>
            <person name="Alikhan N.F."/>
            <person name="Baker D."/>
            <person name="Gharbi K."/>
            <person name="Hall N."/>
            <person name="Watson M."/>
            <person name="Adriaenssens E.M."/>
            <person name="Foster-Nyarko E."/>
            <person name="Jarju S."/>
            <person name="Secka A."/>
            <person name="Antonio M."/>
            <person name="Oren A."/>
            <person name="Chaudhuri R.R."/>
            <person name="La Ragione R."/>
            <person name="Hildebrand F."/>
            <person name="Pallen M.J."/>
        </authorList>
    </citation>
    <scope>NUCLEOTIDE SEQUENCE</scope>
    <source>
        <strain evidence="14">ChiSxjej1B13-7041</strain>
    </source>
</reference>
<dbReference type="Pfam" id="PF03471">
    <property type="entry name" value="CorC_HlyC"/>
    <property type="match status" value="1"/>
</dbReference>
<evidence type="ECO:0000256" key="1">
    <source>
        <dbReference type="ARBA" id="ARBA00004651"/>
    </source>
</evidence>
<evidence type="ECO:0000256" key="8">
    <source>
        <dbReference type="ARBA" id="ARBA00023136"/>
    </source>
</evidence>
<organism evidence="14 15">
    <name type="scientific">Candidatus Egerieimonas intestinavium</name>
    <dbReference type="NCBI Taxonomy" id="2840777"/>
    <lineage>
        <taxon>Bacteria</taxon>
        <taxon>Bacillati</taxon>
        <taxon>Bacillota</taxon>
        <taxon>Clostridia</taxon>
        <taxon>Lachnospirales</taxon>
        <taxon>Lachnospiraceae</taxon>
        <taxon>Lachnospiraceae incertae sedis</taxon>
        <taxon>Candidatus Egerieimonas</taxon>
    </lineage>
</organism>
<evidence type="ECO:0000256" key="5">
    <source>
        <dbReference type="ARBA" id="ARBA00022737"/>
    </source>
</evidence>
<dbReference type="GO" id="GO:0005886">
    <property type="term" value="C:plasma membrane"/>
    <property type="evidence" value="ECO:0007669"/>
    <property type="project" value="UniProtKB-SubCell"/>
</dbReference>
<dbReference type="SUPFAM" id="SSF56176">
    <property type="entry name" value="FAD-binding/transporter-associated domain-like"/>
    <property type="match status" value="1"/>
</dbReference>
<dbReference type="EMBL" id="DVHU01000011">
    <property type="protein sequence ID" value="HIR92032.1"/>
    <property type="molecule type" value="Genomic_DNA"/>
</dbReference>
<dbReference type="Proteomes" id="UP000886841">
    <property type="component" value="Unassembled WGS sequence"/>
</dbReference>